<reference evidence="2" key="1">
    <citation type="submission" date="2010-08" db="EMBL/GenBank/DDBJ databases">
        <authorList>
            <consortium name="Caenorhabditis japonica Sequencing Consortium"/>
            <person name="Wilson R.K."/>
        </authorList>
    </citation>
    <scope>NUCLEOTIDE SEQUENCE [LARGE SCALE GENOMIC DNA]</scope>
    <source>
        <strain evidence="2">DF5081</strain>
    </source>
</reference>
<evidence type="ECO:0000313" key="1">
    <source>
        <dbReference type="EnsemblMetazoa" id="CJA42242.1"/>
    </source>
</evidence>
<organism evidence="1 2">
    <name type="scientific">Caenorhabditis japonica</name>
    <dbReference type="NCBI Taxonomy" id="281687"/>
    <lineage>
        <taxon>Eukaryota</taxon>
        <taxon>Metazoa</taxon>
        <taxon>Ecdysozoa</taxon>
        <taxon>Nematoda</taxon>
        <taxon>Chromadorea</taxon>
        <taxon>Rhabditida</taxon>
        <taxon>Rhabditina</taxon>
        <taxon>Rhabditomorpha</taxon>
        <taxon>Rhabditoidea</taxon>
        <taxon>Rhabditidae</taxon>
        <taxon>Peloderinae</taxon>
        <taxon>Caenorhabditis</taxon>
    </lineage>
</organism>
<sequence length="60" mass="6506">HVPAPAIVEPPVTVIEPPVSVKVVAELSPETKNLTGWQRVTSIYEREGAMELDVVTRVGN</sequence>
<accession>A0A8R1IZL5</accession>
<reference evidence="1" key="2">
    <citation type="submission" date="2022-06" db="UniProtKB">
        <authorList>
            <consortium name="EnsemblMetazoa"/>
        </authorList>
    </citation>
    <scope>IDENTIFICATION</scope>
    <source>
        <strain evidence="1">DF5081</strain>
    </source>
</reference>
<dbReference type="EnsemblMetazoa" id="CJA42242.1">
    <property type="protein sequence ID" value="CJA42242.1"/>
    <property type="gene ID" value="WBGene00218090"/>
</dbReference>
<dbReference type="AlphaFoldDB" id="A0A8R1IZL5"/>
<keyword evidence="2" id="KW-1185">Reference proteome</keyword>
<evidence type="ECO:0000313" key="2">
    <source>
        <dbReference type="Proteomes" id="UP000005237"/>
    </source>
</evidence>
<dbReference type="Proteomes" id="UP000005237">
    <property type="component" value="Unassembled WGS sequence"/>
</dbReference>
<protein>
    <submittedName>
        <fullName evidence="1">Uncharacterized protein</fullName>
    </submittedName>
</protein>
<proteinExistence type="predicted"/>
<name>A0A8R1IZL5_CAEJA</name>